<dbReference type="PANTHER" id="PTHR11806:SF0">
    <property type="entry name" value="PROTEIN MTO1 HOMOLOG, MITOCHONDRIAL"/>
    <property type="match status" value="1"/>
</dbReference>
<dbReference type="InterPro" id="IPR044920">
    <property type="entry name" value="MnmG_C_subdom_sf"/>
</dbReference>
<dbReference type="PANTHER" id="PTHR11806">
    <property type="entry name" value="GLUCOSE INHIBITED DIVISION PROTEIN A"/>
    <property type="match status" value="1"/>
</dbReference>
<dbReference type="EMBL" id="DRTD01000353">
    <property type="protein sequence ID" value="HHE55066.1"/>
    <property type="molecule type" value="Genomic_DNA"/>
</dbReference>
<evidence type="ECO:0000256" key="6">
    <source>
        <dbReference type="ARBA" id="ARBA00025948"/>
    </source>
</evidence>
<proteinExistence type="inferred from homology"/>
<dbReference type="GO" id="GO:0005829">
    <property type="term" value="C:cytosol"/>
    <property type="evidence" value="ECO:0007669"/>
    <property type="project" value="TreeGrafter"/>
</dbReference>
<sequence>LENKKLPDSLDYQDIKALSAESREKLMKIRPENLGQAARISGVKPADISVLLIYLTKKNYF</sequence>
<dbReference type="GO" id="GO:0050660">
    <property type="term" value="F:flavin adenine dinucleotide binding"/>
    <property type="evidence" value="ECO:0007669"/>
    <property type="project" value="InterPro"/>
</dbReference>
<evidence type="ECO:0000259" key="7">
    <source>
        <dbReference type="SMART" id="SM01228"/>
    </source>
</evidence>
<dbReference type="GO" id="GO:0002098">
    <property type="term" value="P:tRNA wobble uridine modification"/>
    <property type="evidence" value="ECO:0007669"/>
    <property type="project" value="TreeGrafter"/>
</dbReference>
<gene>
    <name evidence="8" type="ORF">ENL21_04740</name>
</gene>
<dbReference type="Proteomes" id="UP000886111">
    <property type="component" value="Unassembled WGS sequence"/>
</dbReference>
<accession>A0A7V5H3A0</accession>
<evidence type="ECO:0000256" key="4">
    <source>
        <dbReference type="ARBA" id="ARBA00022694"/>
    </source>
</evidence>
<dbReference type="InterPro" id="IPR047001">
    <property type="entry name" value="MnmG_C_subdom"/>
</dbReference>
<evidence type="ECO:0000256" key="1">
    <source>
        <dbReference type="ARBA" id="ARBA00001974"/>
    </source>
</evidence>
<dbReference type="SMART" id="SM01228">
    <property type="entry name" value="GIDA_assoc_3"/>
    <property type="match status" value="1"/>
</dbReference>
<dbReference type="Gene3D" id="1.10.150.570">
    <property type="entry name" value="GidA associated domain, C-terminal subdomain"/>
    <property type="match status" value="1"/>
</dbReference>
<dbReference type="InterPro" id="IPR026904">
    <property type="entry name" value="MnmG_C"/>
</dbReference>
<feature type="non-terminal residue" evidence="8">
    <location>
        <position position="1"/>
    </location>
</feature>
<dbReference type="Pfam" id="PF13932">
    <property type="entry name" value="SAM_GIDA_C"/>
    <property type="match status" value="1"/>
</dbReference>
<comment type="similarity">
    <text evidence="2">Belongs to the MnmG family.</text>
</comment>
<dbReference type="FunFam" id="1.10.150.570:FF:000001">
    <property type="entry name" value="tRNA uridine 5-carboxymethylaminomethyl modification enzyme MnmG"/>
    <property type="match status" value="1"/>
</dbReference>
<keyword evidence="5" id="KW-0274">FAD</keyword>
<keyword evidence="3" id="KW-0285">Flavoprotein</keyword>
<protein>
    <recommendedName>
        <fullName evidence="7">tRNA uridine 5-carboxymethylaminomethyl modification enzyme C-terminal subdomain domain-containing protein</fullName>
    </recommendedName>
</protein>
<comment type="caution">
    <text evidence="8">The sequence shown here is derived from an EMBL/GenBank/DDBJ whole genome shotgun (WGS) entry which is preliminary data.</text>
</comment>
<keyword evidence="4" id="KW-0819">tRNA processing</keyword>
<organism evidence="8">
    <name type="scientific">Caldithrix abyssi</name>
    <dbReference type="NCBI Taxonomy" id="187145"/>
    <lineage>
        <taxon>Bacteria</taxon>
        <taxon>Pseudomonadati</taxon>
        <taxon>Calditrichota</taxon>
        <taxon>Calditrichia</taxon>
        <taxon>Calditrichales</taxon>
        <taxon>Calditrichaceae</taxon>
        <taxon>Caldithrix</taxon>
    </lineage>
</organism>
<dbReference type="GO" id="GO:0030488">
    <property type="term" value="P:tRNA methylation"/>
    <property type="evidence" value="ECO:0007669"/>
    <property type="project" value="TreeGrafter"/>
</dbReference>
<dbReference type="AlphaFoldDB" id="A0A7V5H3A0"/>
<name>A0A7V5H3A0_CALAY</name>
<evidence type="ECO:0000256" key="3">
    <source>
        <dbReference type="ARBA" id="ARBA00022630"/>
    </source>
</evidence>
<feature type="domain" description="tRNA uridine 5-carboxymethylaminomethyl modification enzyme C-terminal subdomain" evidence="7">
    <location>
        <begin position="1"/>
        <end position="53"/>
    </location>
</feature>
<comment type="cofactor">
    <cofactor evidence="1">
        <name>FAD</name>
        <dbReference type="ChEBI" id="CHEBI:57692"/>
    </cofactor>
</comment>
<comment type="subunit">
    <text evidence="6">Homodimer. Heterotetramer of two MnmE and two MnmG subunits.</text>
</comment>
<evidence type="ECO:0000256" key="5">
    <source>
        <dbReference type="ARBA" id="ARBA00022827"/>
    </source>
</evidence>
<evidence type="ECO:0000256" key="2">
    <source>
        <dbReference type="ARBA" id="ARBA00007653"/>
    </source>
</evidence>
<reference evidence="8" key="1">
    <citation type="journal article" date="2020" name="mSystems">
        <title>Genome- and Community-Level Interaction Insights into Carbon Utilization and Element Cycling Functions of Hydrothermarchaeota in Hydrothermal Sediment.</title>
        <authorList>
            <person name="Zhou Z."/>
            <person name="Liu Y."/>
            <person name="Xu W."/>
            <person name="Pan J."/>
            <person name="Luo Z.H."/>
            <person name="Li M."/>
        </authorList>
    </citation>
    <scope>NUCLEOTIDE SEQUENCE [LARGE SCALE GENOMIC DNA]</scope>
    <source>
        <strain evidence="8">HyVt-76</strain>
    </source>
</reference>
<evidence type="ECO:0000313" key="8">
    <source>
        <dbReference type="EMBL" id="HHE55066.1"/>
    </source>
</evidence>
<dbReference type="InterPro" id="IPR002218">
    <property type="entry name" value="MnmG-rel"/>
</dbReference>